<dbReference type="EC" id="2.7.7.60" evidence="3"/>
<dbReference type="GO" id="GO:0019288">
    <property type="term" value="P:isopentenyl diphosphate biosynthetic process, methylerythritol 4-phosphate pathway"/>
    <property type="evidence" value="ECO:0007669"/>
    <property type="project" value="UniProtKB-UniRule"/>
</dbReference>
<dbReference type="NCBIfam" id="NF001186">
    <property type="entry name" value="PRK00155.2-3"/>
    <property type="match status" value="1"/>
</dbReference>
<dbReference type="InterPro" id="IPR029044">
    <property type="entry name" value="Nucleotide-diphossugar_trans"/>
</dbReference>
<comment type="function">
    <text evidence="3">Catalyzes the formation of 4-diphosphocytidyl-2-C-methyl-D-erythritol from CTP and 2-C-methyl-D-erythritol 4-phosphate (MEP).</text>
</comment>
<dbReference type="Proteomes" id="UP000192472">
    <property type="component" value="Unassembled WGS sequence"/>
</dbReference>
<keyword evidence="5" id="KW-1185">Reference proteome</keyword>
<keyword evidence="2 3" id="KW-0548">Nucleotidyltransferase</keyword>
<dbReference type="PANTHER" id="PTHR32125">
    <property type="entry name" value="2-C-METHYL-D-ERYTHRITOL 4-PHOSPHATE CYTIDYLYLTRANSFERASE, CHLOROPLASTIC"/>
    <property type="match status" value="1"/>
</dbReference>
<keyword evidence="3" id="KW-0414">Isoprene biosynthesis</keyword>
<sequence>MKNYAVIVAGGSGSRMQTAQPKQFLELEGRPVLMHTLDAFANCDLEMHIILVLPEDHIATWQDLVKQHTYKTRHQVTTGGSTRFDSVKNGLGVIDESGIVAIHDGARPLISAEVIQRTVSQAQKTGSGIAAVQMKDSIRQLINGQNKAVDRSQFYTIQTPQTFKVNLIKTAFENSKSNAFTDDASVLEANGVQVNLVEGSYDNLKITTPEDLVIAASILKRRK</sequence>
<dbReference type="SUPFAM" id="SSF53448">
    <property type="entry name" value="Nucleotide-diphospho-sugar transferases"/>
    <property type="match status" value="1"/>
</dbReference>
<evidence type="ECO:0000313" key="5">
    <source>
        <dbReference type="Proteomes" id="UP000192472"/>
    </source>
</evidence>
<dbReference type="Pfam" id="PF01128">
    <property type="entry name" value="IspD"/>
    <property type="match status" value="1"/>
</dbReference>
<proteinExistence type="inferred from homology"/>
<comment type="catalytic activity">
    <reaction evidence="3">
        <text>2-C-methyl-D-erythritol 4-phosphate + CTP + H(+) = 4-CDP-2-C-methyl-D-erythritol + diphosphate</text>
        <dbReference type="Rhea" id="RHEA:13429"/>
        <dbReference type="ChEBI" id="CHEBI:15378"/>
        <dbReference type="ChEBI" id="CHEBI:33019"/>
        <dbReference type="ChEBI" id="CHEBI:37563"/>
        <dbReference type="ChEBI" id="CHEBI:57823"/>
        <dbReference type="ChEBI" id="CHEBI:58262"/>
        <dbReference type="EC" id="2.7.7.60"/>
    </reaction>
</comment>
<dbReference type="InterPro" id="IPR034683">
    <property type="entry name" value="IspD/TarI"/>
</dbReference>
<dbReference type="STRING" id="692418.SAMN04488029_1308"/>
<dbReference type="OrthoDB" id="9806837at2"/>
<keyword evidence="1 3" id="KW-0808">Transferase</keyword>
<feature type="site" description="Transition state stabilizer" evidence="3">
    <location>
        <position position="15"/>
    </location>
</feature>
<comment type="pathway">
    <text evidence="3">Isoprenoid biosynthesis; isopentenyl diphosphate biosynthesis via DXP pathway; isopentenyl diphosphate from 1-deoxy-D-xylulose 5-phosphate: step 2/6.</text>
</comment>
<feature type="site" description="Positions MEP for the nucleophilic attack" evidence="3">
    <location>
        <position position="151"/>
    </location>
</feature>
<evidence type="ECO:0000256" key="3">
    <source>
        <dbReference type="HAMAP-Rule" id="MF_00108"/>
    </source>
</evidence>
<protein>
    <recommendedName>
        <fullName evidence="3">2-C-methyl-D-erythritol 4-phosphate cytidylyltransferase</fullName>
        <ecNumber evidence="3">2.7.7.60</ecNumber>
    </recommendedName>
    <alternativeName>
        <fullName evidence="3">4-diphosphocytidyl-2C-methyl-D-erythritol synthase</fullName>
    </alternativeName>
    <alternativeName>
        <fullName evidence="3">MEP cytidylyltransferase</fullName>
        <shortName evidence="3">MCT</shortName>
    </alternativeName>
</protein>
<comment type="similarity">
    <text evidence="3">Belongs to the IspD/TarI cytidylyltransferase family. IspD subfamily.</text>
</comment>
<accession>A0A1W2G8F2</accession>
<evidence type="ECO:0000256" key="1">
    <source>
        <dbReference type="ARBA" id="ARBA00022679"/>
    </source>
</evidence>
<dbReference type="AlphaFoldDB" id="A0A1W2G8F2"/>
<reference evidence="4 5" key="1">
    <citation type="submission" date="2017-04" db="EMBL/GenBank/DDBJ databases">
        <authorList>
            <person name="Afonso C.L."/>
            <person name="Miller P.J."/>
            <person name="Scott M.A."/>
            <person name="Spackman E."/>
            <person name="Goraichik I."/>
            <person name="Dimitrov K.M."/>
            <person name="Suarez D.L."/>
            <person name="Swayne D.E."/>
        </authorList>
    </citation>
    <scope>NUCLEOTIDE SEQUENCE [LARGE SCALE GENOMIC DNA]</scope>
    <source>
        <strain evidence="4 5">DSM 26133</strain>
    </source>
</reference>
<dbReference type="NCBIfam" id="TIGR00453">
    <property type="entry name" value="ispD"/>
    <property type="match status" value="1"/>
</dbReference>
<dbReference type="PANTHER" id="PTHR32125:SF4">
    <property type="entry name" value="2-C-METHYL-D-ERYTHRITOL 4-PHOSPHATE CYTIDYLYLTRANSFERASE, CHLOROPLASTIC"/>
    <property type="match status" value="1"/>
</dbReference>
<dbReference type="Gene3D" id="3.90.550.10">
    <property type="entry name" value="Spore Coat Polysaccharide Biosynthesis Protein SpsA, Chain A"/>
    <property type="match status" value="1"/>
</dbReference>
<dbReference type="CDD" id="cd02516">
    <property type="entry name" value="CDP-ME_synthetase"/>
    <property type="match status" value="1"/>
</dbReference>
<dbReference type="RefSeq" id="WP_084371581.1">
    <property type="nucleotide sequence ID" value="NZ_FWYF01000001.1"/>
</dbReference>
<dbReference type="UniPathway" id="UPA00056">
    <property type="reaction ID" value="UER00093"/>
</dbReference>
<feature type="site" description="Positions MEP for the nucleophilic attack" evidence="3">
    <location>
        <position position="205"/>
    </location>
</feature>
<evidence type="ECO:0000313" key="4">
    <source>
        <dbReference type="EMBL" id="SMD32947.1"/>
    </source>
</evidence>
<feature type="site" description="Transition state stabilizer" evidence="3">
    <location>
        <position position="22"/>
    </location>
</feature>
<dbReference type="FunFam" id="3.90.550.10:FF:000003">
    <property type="entry name" value="2-C-methyl-D-erythritol 4-phosphate cytidylyltransferase"/>
    <property type="match status" value="1"/>
</dbReference>
<dbReference type="InterPro" id="IPR001228">
    <property type="entry name" value="IspD"/>
</dbReference>
<dbReference type="HAMAP" id="MF_00108">
    <property type="entry name" value="IspD"/>
    <property type="match status" value="1"/>
</dbReference>
<dbReference type="InterPro" id="IPR050088">
    <property type="entry name" value="IspD/TarI_cytidylyltransf_bact"/>
</dbReference>
<dbReference type="EMBL" id="FWYF01000001">
    <property type="protein sequence ID" value="SMD32947.1"/>
    <property type="molecule type" value="Genomic_DNA"/>
</dbReference>
<dbReference type="GO" id="GO:0050518">
    <property type="term" value="F:2-C-methyl-D-erythritol 4-phosphate cytidylyltransferase activity"/>
    <property type="evidence" value="ECO:0007669"/>
    <property type="project" value="UniProtKB-UniRule"/>
</dbReference>
<organism evidence="4 5">
    <name type="scientific">Reichenbachiella faecimaris</name>
    <dbReference type="NCBI Taxonomy" id="692418"/>
    <lineage>
        <taxon>Bacteria</taxon>
        <taxon>Pseudomonadati</taxon>
        <taxon>Bacteroidota</taxon>
        <taxon>Cytophagia</taxon>
        <taxon>Cytophagales</taxon>
        <taxon>Reichenbachiellaceae</taxon>
        <taxon>Reichenbachiella</taxon>
    </lineage>
</organism>
<name>A0A1W2G8F2_REIFA</name>
<evidence type="ECO:0000256" key="2">
    <source>
        <dbReference type="ARBA" id="ARBA00022695"/>
    </source>
</evidence>
<gene>
    <name evidence="3" type="primary">ispD</name>
    <name evidence="4" type="ORF">SAMN04488029_1308</name>
</gene>